<feature type="domain" description="RES" evidence="1">
    <location>
        <begin position="14"/>
        <end position="141"/>
    </location>
</feature>
<dbReference type="EMBL" id="RJJR01000001">
    <property type="protein sequence ID" value="RNI40271.1"/>
    <property type="molecule type" value="Genomic_DNA"/>
</dbReference>
<evidence type="ECO:0000313" key="2">
    <source>
        <dbReference type="EMBL" id="RNI40271.1"/>
    </source>
</evidence>
<dbReference type="RefSeq" id="WP_123119162.1">
    <property type="nucleotide sequence ID" value="NZ_RJJR01000001.1"/>
</dbReference>
<gene>
    <name evidence="2" type="ORF">EFY79_02940</name>
</gene>
<keyword evidence="3" id="KW-1185">Reference proteome</keyword>
<dbReference type="Proteomes" id="UP000267223">
    <property type="component" value="Unassembled WGS sequence"/>
</dbReference>
<evidence type="ECO:0000313" key="3">
    <source>
        <dbReference type="Proteomes" id="UP000267223"/>
    </source>
</evidence>
<sequence length="155" mass="17776">MELFRITQEKFAEDISGNGSRLFGGRWNSEGYFALYTSASRSLALLETLAHTPAKMLDVRNYQLITLNVPDSAGIEKVDLASLPKFWDAPDTRTFTKEIGDKFLAERPALMLKVPCVLMPEEFNYIINPLHKDMSKVKISNMRRIFFDRRLQANI</sequence>
<dbReference type="OrthoDB" id="9789501at2"/>
<dbReference type="InterPro" id="IPR014914">
    <property type="entry name" value="RES_dom"/>
</dbReference>
<organism evidence="2 3">
    <name type="scientific">Hanamia caeni</name>
    <dbReference type="NCBI Taxonomy" id="2294116"/>
    <lineage>
        <taxon>Bacteria</taxon>
        <taxon>Pseudomonadati</taxon>
        <taxon>Bacteroidota</taxon>
        <taxon>Chitinophagia</taxon>
        <taxon>Chitinophagales</taxon>
        <taxon>Chitinophagaceae</taxon>
        <taxon>Hanamia</taxon>
    </lineage>
</organism>
<protein>
    <submittedName>
        <fullName evidence="2">RES domain-containing protein</fullName>
    </submittedName>
</protein>
<dbReference type="SMART" id="SM00953">
    <property type="entry name" value="RES"/>
    <property type="match status" value="1"/>
</dbReference>
<comment type="caution">
    <text evidence="2">The sequence shown here is derived from an EMBL/GenBank/DDBJ whole genome shotgun (WGS) entry which is preliminary data.</text>
</comment>
<name>A0A3M9NR14_9BACT</name>
<dbReference type="Pfam" id="PF08808">
    <property type="entry name" value="RES"/>
    <property type="match status" value="1"/>
</dbReference>
<evidence type="ECO:0000259" key="1">
    <source>
        <dbReference type="SMART" id="SM00953"/>
    </source>
</evidence>
<accession>A0A3M9NR14</accession>
<reference evidence="2 3" key="1">
    <citation type="submission" date="2018-11" db="EMBL/GenBank/DDBJ databases">
        <title>Draft genome sequence of Ferruginibacter sp. BO-59.</title>
        <authorList>
            <person name="Im W.T."/>
        </authorList>
    </citation>
    <scope>NUCLEOTIDE SEQUENCE [LARGE SCALE GENOMIC DNA]</scope>
    <source>
        <strain evidence="2 3">BO-59</strain>
    </source>
</reference>
<proteinExistence type="predicted"/>
<dbReference type="AlphaFoldDB" id="A0A3M9NR14"/>